<sequence length="377" mass="42530">MEKELIQLFQTVEKAAAAAENDAVGGSSAEEDRCIDVLNQLEKCPVNYDVLVSTQVGKRLRHLTKHPRKKIQALASQLIETWKNIVVEETLKKNRMGSMDSKVSLNSQPVSAGTSGGIRVANVETLKIEKNDSNVASRTENFVEYESNSDEDRIEIFDDVRIQEIASGKRETVVTVASKGKQNVDAMKSTQLMSSAPKLSTLIRCNDPVRDKIRELLLQALNKVSGEIEERQRGELDACDPIRVAVCLESAMFEKWGRSTGAQKVKYRSILFNIGDSSNPDFRRKVLLGHVQPEKVLEMKPEEMASHDRQRQNKQIKDKALFECERGKQAEATTNSFKCGRCGKRKCTYYQLQTRSADEPMTTFVTCVNCNKRWKFC</sequence>
<keyword evidence="4 8" id="KW-0862">Zinc</keyword>
<protein>
    <recommendedName>
        <fullName evidence="8">Transcription elongation factor</fullName>
    </recommendedName>
</protein>
<dbReference type="Gene3D" id="1.10.472.30">
    <property type="entry name" value="Transcription elongation factor S-II, central domain"/>
    <property type="match status" value="1"/>
</dbReference>
<dbReference type="GO" id="GO:0005634">
    <property type="term" value="C:nucleus"/>
    <property type="evidence" value="ECO:0007669"/>
    <property type="project" value="UniProtKB-SubCell"/>
</dbReference>
<dbReference type="InterPro" id="IPR035100">
    <property type="entry name" value="TF_IIS-typ"/>
</dbReference>
<dbReference type="Gene3D" id="1.20.930.10">
    <property type="entry name" value="Conserved domain common to transcription factors TFIIS, elongin A, CRSP70"/>
    <property type="match status" value="1"/>
</dbReference>
<evidence type="ECO:0000313" key="9">
    <source>
        <dbReference type="EMBL" id="WOH09593.1"/>
    </source>
</evidence>
<dbReference type="PANTHER" id="PTHR11477:SF0">
    <property type="entry name" value="IP08861P-RELATED"/>
    <property type="match status" value="1"/>
</dbReference>
<evidence type="ECO:0000256" key="5">
    <source>
        <dbReference type="ARBA" id="ARBA00023242"/>
    </source>
</evidence>
<keyword evidence="3 6" id="KW-0863">Zinc-finger</keyword>
<evidence type="ECO:0000256" key="6">
    <source>
        <dbReference type="PROSITE-ProRule" id="PRU00472"/>
    </source>
</evidence>
<dbReference type="NCBIfam" id="TIGR01385">
    <property type="entry name" value="TFSII"/>
    <property type="match status" value="1"/>
</dbReference>
<comment type="function">
    <text evidence="8">Necessary for efficient RNA polymerase II transcription elongation past template-encoded arresting sites.</text>
</comment>
<evidence type="ECO:0000256" key="2">
    <source>
        <dbReference type="ARBA" id="ARBA00022723"/>
    </source>
</evidence>
<name>A0A164TZT6_DAUCS</name>
<dbReference type="Proteomes" id="UP000077755">
    <property type="component" value="Chromosome 7"/>
</dbReference>
<dbReference type="SMART" id="SM00510">
    <property type="entry name" value="TFS2M"/>
    <property type="match status" value="1"/>
</dbReference>
<dbReference type="SMART" id="SM00509">
    <property type="entry name" value="TFS2N"/>
    <property type="match status" value="1"/>
</dbReference>
<dbReference type="InterPro" id="IPR001222">
    <property type="entry name" value="Znf_TFIIS"/>
</dbReference>
<keyword evidence="5 7" id="KW-0539">Nucleus</keyword>
<dbReference type="Pfam" id="PF01096">
    <property type="entry name" value="Zn_ribbon_TFIIS"/>
    <property type="match status" value="1"/>
</dbReference>
<proteinExistence type="inferred from homology"/>
<dbReference type="KEGG" id="dcr:108194073"/>
<dbReference type="PANTHER" id="PTHR11477">
    <property type="entry name" value="TRANSCRIPTION FACTOR S-II ZINC FINGER DOMAIN-CONTAINING PROTEIN"/>
    <property type="match status" value="1"/>
</dbReference>
<dbReference type="SUPFAM" id="SSF46942">
    <property type="entry name" value="Elongation factor TFIIS domain 2"/>
    <property type="match status" value="1"/>
</dbReference>
<dbReference type="InterPro" id="IPR003618">
    <property type="entry name" value="TFIIS_cen_dom"/>
</dbReference>
<dbReference type="SUPFAM" id="SSF57783">
    <property type="entry name" value="Zinc beta-ribbon"/>
    <property type="match status" value="1"/>
</dbReference>
<dbReference type="CDD" id="cd00183">
    <property type="entry name" value="TFIIS_I"/>
    <property type="match status" value="1"/>
</dbReference>
<dbReference type="InterPro" id="IPR035441">
    <property type="entry name" value="TFIIS/LEDGF_dom_sf"/>
</dbReference>
<dbReference type="OMA" id="NPHEAFY"/>
<gene>
    <name evidence="9" type="ORF">DCAR_0729051</name>
</gene>
<reference evidence="9" key="2">
    <citation type="submission" date="2022-03" db="EMBL/GenBank/DDBJ databases">
        <title>Draft title - Genomic analysis of global carrot germplasm unveils the trajectory of domestication and the origin of high carotenoid orange carrot.</title>
        <authorList>
            <person name="Iorizzo M."/>
            <person name="Ellison S."/>
            <person name="Senalik D."/>
            <person name="Macko-Podgorni A."/>
            <person name="Grzebelus D."/>
            <person name="Bostan H."/>
            <person name="Rolling W."/>
            <person name="Curaba J."/>
            <person name="Simon P."/>
        </authorList>
    </citation>
    <scope>NUCLEOTIDE SEQUENCE</scope>
    <source>
        <tissue evidence="9">Leaf</tissue>
    </source>
</reference>
<evidence type="ECO:0000313" key="10">
    <source>
        <dbReference type="Proteomes" id="UP000077755"/>
    </source>
</evidence>
<dbReference type="GO" id="GO:0006368">
    <property type="term" value="P:transcription elongation by RNA polymerase II"/>
    <property type="evidence" value="ECO:0007669"/>
    <property type="project" value="InterPro"/>
</dbReference>
<comment type="similarity">
    <text evidence="8">Belongs to the TFS-II family.</text>
</comment>
<dbReference type="OrthoDB" id="44867at2759"/>
<dbReference type="Pfam" id="PF08711">
    <property type="entry name" value="Med26"/>
    <property type="match status" value="1"/>
</dbReference>
<organism evidence="9 10">
    <name type="scientific">Daucus carota subsp. sativus</name>
    <name type="common">Carrot</name>
    <dbReference type="NCBI Taxonomy" id="79200"/>
    <lineage>
        <taxon>Eukaryota</taxon>
        <taxon>Viridiplantae</taxon>
        <taxon>Streptophyta</taxon>
        <taxon>Embryophyta</taxon>
        <taxon>Tracheophyta</taxon>
        <taxon>Spermatophyta</taxon>
        <taxon>Magnoliopsida</taxon>
        <taxon>eudicotyledons</taxon>
        <taxon>Gunneridae</taxon>
        <taxon>Pentapetalae</taxon>
        <taxon>asterids</taxon>
        <taxon>campanulids</taxon>
        <taxon>Apiales</taxon>
        <taxon>Apiaceae</taxon>
        <taxon>Apioideae</taxon>
        <taxon>Scandiceae</taxon>
        <taxon>Daucinae</taxon>
        <taxon>Daucus</taxon>
        <taxon>Daucus sect. Daucus</taxon>
    </lineage>
</organism>
<dbReference type="InterPro" id="IPR003617">
    <property type="entry name" value="TFIIS/CRSP70_N_sub"/>
</dbReference>
<evidence type="ECO:0000256" key="4">
    <source>
        <dbReference type="ARBA" id="ARBA00022833"/>
    </source>
</evidence>
<dbReference type="EMBL" id="CP093349">
    <property type="protein sequence ID" value="WOH09593.1"/>
    <property type="molecule type" value="Genomic_DNA"/>
</dbReference>
<dbReference type="PROSITE" id="PS51321">
    <property type="entry name" value="TFIIS_CENTRAL"/>
    <property type="match status" value="1"/>
</dbReference>
<reference evidence="9" key="1">
    <citation type="journal article" date="2016" name="Nat. Genet.">
        <title>A high-quality carrot genome assembly provides new insights into carotenoid accumulation and asterid genome evolution.</title>
        <authorList>
            <person name="Iorizzo M."/>
            <person name="Ellison S."/>
            <person name="Senalik D."/>
            <person name="Zeng P."/>
            <person name="Satapoomin P."/>
            <person name="Huang J."/>
            <person name="Bowman M."/>
            <person name="Iovene M."/>
            <person name="Sanseverino W."/>
            <person name="Cavagnaro P."/>
            <person name="Yildiz M."/>
            <person name="Macko-Podgorni A."/>
            <person name="Moranska E."/>
            <person name="Grzebelus E."/>
            <person name="Grzebelus D."/>
            <person name="Ashrafi H."/>
            <person name="Zheng Z."/>
            <person name="Cheng S."/>
            <person name="Spooner D."/>
            <person name="Van Deynze A."/>
            <person name="Simon P."/>
        </authorList>
    </citation>
    <scope>NUCLEOTIDE SEQUENCE</scope>
    <source>
        <tissue evidence="9">Leaf</tissue>
    </source>
</reference>
<evidence type="ECO:0000256" key="1">
    <source>
        <dbReference type="ARBA" id="ARBA00004123"/>
    </source>
</evidence>
<accession>A0A164TZT6</accession>
<keyword evidence="8" id="KW-0238">DNA-binding</keyword>
<dbReference type="Pfam" id="PF07500">
    <property type="entry name" value="TFIIS_M"/>
    <property type="match status" value="1"/>
</dbReference>
<keyword evidence="8" id="KW-0804">Transcription</keyword>
<dbReference type="PIRSF" id="PIRSF006704">
    <property type="entry name" value="TF_IIS"/>
    <property type="match status" value="1"/>
</dbReference>
<comment type="subcellular location">
    <subcellularLocation>
        <location evidence="1 7 8">Nucleus</location>
    </subcellularLocation>
</comment>
<dbReference type="GO" id="GO:0003677">
    <property type="term" value="F:DNA binding"/>
    <property type="evidence" value="ECO:0007669"/>
    <property type="project" value="UniProtKB-KW"/>
</dbReference>
<keyword evidence="8" id="KW-0805">Transcription regulation</keyword>
<keyword evidence="2 8" id="KW-0479">Metal-binding</keyword>
<evidence type="ECO:0000256" key="7">
    <source>
        <dbReference type="PROSITE-ProRule" id="PRU00649"/>
    </source>
</evidence>
<evidence type="ECO:0000256" key="8">
    <source>
        <dbReference type="RuleBase" id="RU368078"/>
    </source>
</evidence>
<keyword evidence="10" id="KW-1185">Reference proteome</keyword>
<dbReference type="InterPro" id="IPR036575">
    <property type="entry name" value="TFIIS_cen_dom_sf"/>
</dbReference>
<dbReference type="Gene3D" id="2.20.25.10">
    <property type="match status" value="1"/>
</dbReference>
<dbReference type="InterPro" id="IPR006289">
    <property type="entry name" value="TFSII"/>
</dbReference>
<dbReference type="SUPFAM" id="SSF47676">
    <property type="entry name" value="Conserved domain common to transcription factors TFIIS, elongin A, CRSP70"/>
    <property type="match status" value="1"/>
</dbReference>
<dbReference type="PROSITE" id="PS00466">
    <property type="entry name" value="ZF_TFIIS_1"/>
    <property type="match status" value="1"/>
</dbReference>
<dbReference type="PROSITE" id="PS51319">
    <property type="entry name" value="TFIIS_N"/>
    <property type="match status" value="1"/>
</dbReference>
<dbReference type="PROSITE" id="PS51133">
    <property type="entry name" value="ZF_TFIIS_2"/>
    <property type="match status" value="1"/>
</dbReference>
<dbReference type="AlphaFoldDB" id="A0A164TZT6"/>
<dbReference type="CDD" id="cd13749">
    <property type="entry name" value="Zn-ribbon_TFIIS"/>
    <property type="match status" value="1"/>
</dbReference>
<dbReference type="InterPro" id="IPR017923">
    <property type="entry name" value="TFIIS_N"/>
</dbReference>
<dbReference type="Gramene" id="KZM88225">
    <property type="protein sequence ID" value="KZM88225"/>
    <property type="gene ID" value="DCAR_025300"/>
</dbReference>
<evidence type="ECO:0000256" key="3">
    <source>
        <dbReference type="ARBA" id="ARBA00022771"/>
    </source>
</evidence>
<dbReference type="SMART" id="SM00440">
    <property type="entry name" value="ZnF_C2C2"/>
    <property type="match status" value="1"/>
</dbReference>
<dbReference type="GO" id="GO:0008270">
    <property type="term" value="F:zinc ion binding"/>
    <property type="evidence" value="ECO:0007669"/>
    <property type="project" value="UniProtKB-UniRule"/>
</dbReference>